<dbReference type="InterPro" id="IPR036876">
    <property type="entry name" value="UVR_dom_sf"/>
</dbReference>
<dbReference type="SUPFAM" id="SSF46600">
    <property type="entry name" value="C-terminal UvrC-binding domain of UvrB"/>
    <property type="match status" value="1"/>
</dbReference>
<dbReference type="InterPro" id="IPR038476">
    <property type="entry name" value="UvrC_RNase_H_dom_sf"/>
</dbReference>
<dbReference type="InterPro" id="IPR050066">
    <property type="entry name" value="UvrABC_protein_C"/>
</dbReference>
<dbReference type="PANTHER" id="PTHR30562:SF1">
    <property type="entry name" value="UVRABC SYSTEM PROTEIN C"/>
    <property type="match status" value="1"/>
</dbReference>
<keyword evidence="2 7" id="KW-0227">DNA damage</keyword>
<dbReference type="AlphaFoldDB" id="A0A8A0RPN5"/>
<dbReference type="SMART" id="SM00278">
    <property type="entry name" value="HhH1"/>
    <property type="match status" value="2"/>
</dbReference>
<comment type="subcellular location">
    <subcellularLocation>
        <location evidence="7">Cytoplasm</location>
    </subcellularLocation>
</comment>
<dbReference type="InterPro" id="IPR001162">
    <property type="entry name" value="UvrC_RNase_H_dom"/>
</dbReference>
<dbReference type="InterPro" id="IPR035901">
    <property type="entry name" value="GIY-YIG_endonuc_sf"/>
</dbReference>
<dbReference type="Pfam" id="PF01541">
    <property type="entry name" value="GIY-YIG"/>
    <property type="match status" value="1"/>
</dbReference>
<organism evidence="11 12">
    <name type="scientific">Koleobacter methoxysyntrophicus</name>
    <dbReference type="NCBI Taxonomy" id="2751313"/>
    <lineage>
        <taxon>Bacteria</taxon>
        <taxon>Bacillati</taxon>
        <taxon>Bacillota</taxon>
        <taxon>Clostridia</taxon>
        <taxon>Koleobacterales</taxon>
        <taxon>Koleobacteraceae</taxon>
        <taxon>Koleobacter</taxon>
    </lineage>
</organism>
<dbReference type="InterPro" id="IPR004791">
    <property type="entry name" value="UvrC"/>
</dbReference>
<dbReference type="Proteomes" id="UP000662904">
    <property type="component" value="Chromosome"/>
</dbReference>
<keyword evidence="4 7" id="KW-0267">Excision nuclease</keyword>
<evidence type="ECO:0000259" key="9">
    <source>
        <dbReference type="PROSITE" id="PS50164"/>
    </source>
</evidence>
<dbReference type="KEGG" id="kme:H0A61_02760"/>
<accession>A0A8A0RPN5</accession>
<comment type="function">
    <text evidence="7">The UvrABC repair system catalyzes the recognition and processing of DNA lesions. UvrC both incises the 5' and 3' sides of the lesion. The N-terminal half is responsible for the 3' incision and the C-terminal half is responsible for the 5' incision.</text>
</comment>
<dbReference type="PROSITE" id="PS50165">
    <property type="entry name" value="UVRC"/>
    <property type="match status" value="1"/>
</dbReference>
<evidence type="ECO:0000256" key="1">
    <source>
        <dbReference type="ARBA" id="ARBA00022490"/>
    </source>
</evidence>
<dbReference type="GO" id="GO:0009380">
    <property type="term" value="C:excinuclease repair complex"/>
    <property type="evidence" value="ECO:0007669"/>
    <property type="project" value="InterPro"/>
</dbReference>
<feature type="domain" description="UVR" evidence="8">
    <location>
        <begin position="202"/>
        <end position="237"/>
    </location>
</feature>
<keyword evidence="12" id="KW-1185">Reference proteome</keyword>
<evidence type="ECO:0000259" key="8">
    <source>
        <dbReference type="PROSITE" id="PS50151"/>
    </source>
</evidence>
<feature type="domain" description="GIY-YIG" evidence="9">
    <location>
        <begin position="12"/>
        <end position="90"/>
    </location>
</feature>
<dbReference type="InterPro" id="IPR000305">
    <property type="entry name" value="GIY-YIG_endonuc"/>
</dbReference>
<dbReference type="GO" id="GO:0003677">
    <property type="term" value="F:DNA binding"/>
    <property type="evidence" value="ECO:0007669"/>
    <property type="project" value="UniProtKB-UniRule"/>
</dbReference>
<dbReference type="Gene3D" id="3.40.1440.10">
    <property type="entry name" value="GIY-YIG endonuclease"/>
    <property type="match status" value="1"/>
</dbReference>
<evidence type="ECO:0000256" key="7">
    <source>
        <dbReference type="HAMAP-Rule" id="MF_00203"/>
    </source>
</evidence>
<feature type="domain" description="UvrC family homology region profile" evidence="10">
    <location>
        <begin position="253"/>
        <end position="496"/>
    </location>
</feature>
<dbReference type="GO" id="GO:0009432">
    <property type="term" value="P:SOS response"/>
    <property type="evidence" value="ECO:0007669"/>
    <property type="project" value="UniProtKB-UniRule"/>
</dbReference>
<dbReference type="InterPro" id="IPR003583">
    <property type="entry name" value="Hlx-hairpin-Hlx_DNA-bd_motif"/>
</dbReference>
<reference evidence="11" key="1">
    <citation type="submission" date="2020-07" db="EMBL/GenBank/DDBJ databases">
        <title>Koleobacter methoxysyntrophicus gen. nov., sp. nov., a novel anaerobic bacterium isolated from deep subsurface oil field and proposal of Koleobacterales ord. nov. in the phylum Firmicutes.</title>
        <authorList>
            <person name="Sakamoto S."/>
            <person name="Tamaki H."/>
        </authorList>
    </citation>
    <scope>NUCLEOTIDE SEQUENCE</scope>
    <source>
        <strain evidence="11">NRmbB1</strain>
    </source>
</reference>
<dbReference type="NCBIfam" id="NF001824">
    <property type="entry name" value="PRK00558.1-5"/>
    <property type="match status" value="1"/>
</dbReference>
<keyword evidence="5 7" id="KW-0234">DNA repair</keyword>
<evidence type="ECO:0000313" key="11">
    <source>
        <dbReference type="EMBL" id="QSQ10355.1"/>
    </source>
</evidence>
<evidence type="ECO:0000313" key="12">
    <source>
        <dbReference type="Proteomes" id="UP000662904"/>
    </source>
</evidence>
<name>A0A8A0RPN5_9FIRM</name>
<dbReference type="Pfam" id="PF22920">
    <property type="entry name" value="UvrC_RNaseH"/>
    <property type="match status" value="1"/>
</dbReference>
<dbReference type="PROSITE" id="PS50164">
    <property type="entry name" value="GIY_YIG"/>
    <property type="match status" value="1"/>
</dbReference>
<dbReference type="PANTHER" id="PTHR30562">
    <property type="entry name" value="UVRC/OXIDOREDUCTASE"/>
    <property type="match status" value="1"/>
</dbReference>
<evidence type="ECO:0000256" key="5">
    <source>
        <dbReference type="ARBA" id="ARBA00023204"/>
    </source>
</evidence>
<gene>
    <name evidence="7 11" type="primary">uvrC</name>
    <name evidence="11" type="ORF">H0A61_02760</name>
</gene>
<keyword evidence="3 7" id="KW-0228">DNA excision</keyword>
<dbReference type="InterPro" id="IPR047296">
    <property type="entry name" value="GIY-YIG_UvrC_Cho"/>
</dbReference>
<dbReference type="Gene3D" id="3.30.420.340">
    <property type="entry name" value="UvrC, RNAse H endonuclease domain"/>
    <property type="match status" value="1"/>
</dbReference>
<dbReference type="RefSeq" id="WP_206707664.1">
    <property type="nucleotide sequence ID" value="NZ_CP059066.1"/>
</dbReference>
<dbReference type="SUPFAM" id="SSF82771">
    <property type="entry name" value="GIY-YIG endonuclease"/>
    <property type="match status" value="1"/>
</dbReference>
<dbReference type="PROSITE" id="PS50151">
    <property type="entry name" value="UVR"/>
    <property type="match status" value="1"/>
</dbReference>
<dbReference type="Pfam" id="PF02151">
    <property type="entry name" value="UVR"/>
    <property type="match status" value="1"/>
</dbReference>
<keyword evidence="6 7" id="KW-0742">SOS response</keyword>
<keyword evidence="1 7" id="KW-0963">Cytoplasm</keyword>
<dbReference type="FunFam" id="3.40.1440.10:FF:000001">
    <property type="entry name" value="UvrABC system protein C"/>
    <property type="match status" value="1"/>
</dbReference>
<dbReference type="Gene3D" id="4.10.860.10">
    <property type="entry name" value="UVR domain"/>
    <property type="match status" value="1"/>
</dbReference>
<protein>
    <recommendedName>
        <fullName evidence="7">UvrABC system protein C</fullName>
        <shortName evidence="7">Protein UvrC</shortName>
    </recommendedName>
    <alternativeName>
        <fullName evidence="7">Excinuclease ABC subunit C</fullName>
    </alternativeName>
</protein>
<dbReference type="Pfam" id="PF08459">
    <property type="entry name" value="UvrC_RNaseH_dom"/>
    <property type="match status" value="1"/>
</dbReference>
<dbReference type="HAMAP" id="MF_00203">
    <property type="entry name" value="UvrC"/>
    <property type="match status" value="1"/>
</dbReference>
<dbReference type="GO" id="GO:0006289">
    <property type="term" value="P:nucleotide-excision repair"/>
    <property type="evidence" value="ECO:0007669"/>
    <property type="project" value="UniProtKB-UniRule"/>
</dbReference>
<dbReference type="GO" id="GO:0005737">
    <property type="term" value="C:cytoplasm"/>
    <property type="evidence" value="ECO:0007669"/>
    <property type="project" value="UniProtKB-SubCell"/>
</dbReference>
<dbReference type="Gene3D" id="1.10.150.20">
    <property type="entry name" value="5' to 3' exonuclease, C-terminal subdomain"/>
    <property type="match status" value="1"/>
</dbReference>
<dbReference type="CDD" id="cd10434">
    <property type="entry name" value="GIY-YIG_UvrC_Cho"/>
    <property type="match status" value="1"/>
</dbReference>
<dbReference type="EMBL" id="CP059066">
    <property type="protein sequence ID" value="QSQ10355.1"/>
    <property type="molecule type" value="Genomic_DNA"/>
</dbReference>
<dbReference type="SMART" id="SM00465">
    <property type="entry name" value="GIYc"/>
    <property type="match status" value="1"/>
</dbReference>
<dbReference type="InterPro" id="IPR001943">
    <property type="entry name" value="UVR_dom"/>
</dbReference>
<evidence type="ECO:0000256" key="2">
    <source>
        <dbReference type="ARBA" id="ARBA00022763"/>
    </source>
</evidence>
<dbReference type="GO" id="GO:0009381">
    <property type="term" value="F:excinuclease ABC activity"/>
    <property type="evidence" value="ECO:0007669"/>
    <property type="project" value="UniProtKB-UniRule"/>
</dbReference>
<dbReference type="SUPFAM" id="SSF47781">
    <property type="entry name" value="RuvA domain 2-like"/>
    <property type="match status" value="1"/>
</dbReference>
<dbReference type="NCBIfam" id="TIGR00194">
    <property type="entry name" value="uvrC"/>
    <property type="match status" value="1"/>
</dbReference>
<evidence type="ECO:0000256" key="3">
    <source>
        <dbReference type="ARBA" id="ARBA00022769"/>
    </source>
</evidence>
<comment type="similarity">
    <text evidence="7">Belongs to the UvrC family.</text>
</comment>
<proteinExistence type="inferred from homology"/>
<sequence length="616" mass="71262">MNIEETLKTIPSRPGVYIFKDRQGKVIYVGKAKSLKNRVRSYFISSNNSVKNEAIRNKLNDIEYIVTDTEVEALILECNLIKRYRPRYNILLKDDKNYPYIKITTDERFPRILIVRKMKNDKAKYFGPYTDMGAVKDTVKLIRRIFPVRNCKKSLEKVPLQERECLNYHIKRCGGPCQGYIDEERYNSHIKDVIMFLNGRYDVLGNRLVSEMEKAAEIQDFERAAELRDQVLAVQKMMEQQKIVSSEMIDQDVIGCAGDESNMCAALFFIRKGKLVGKETFFLTGTGTHELKDILGSFVKQFYASTTFIPREIILQDEMEDMELIGEWLSEKKGSRVNIKTPRRGEKRKLLEMVIQNARINLEHRISSIEKEREKNNIALEELKNWLDLDDIPYRIEAFDISNIQGHEPVASMVVFEGGEPKNIDYRRFKIKTVSGPDDFASIKEVVYRRFKRGLEERTFLKEEGINDKEGKFSTFPDLILIDGGKGQLNAAEETLKELGLKYIPAIGIAKEFEHIFLPGKSDPLILPSNSPALHLIQRIRDEAHRFAVTFHRELRGKRNLKSILDEIPGIGKVRKKALLKAFGSIKRIREASIEELKKVKGMNKKTAETVYEFFH</sequence>
<evidence type="ECO:0000256" key="4">
    <source>
        <dbReference type="ARBA" id="ARBA00022881"/>
    </source>
</evidence>
<dbReference type="Pfam" id="PF14520">
    <property type="entry name" value="HHH_5"/>
    <property type="match status" value="1"/>
</dbReference>
<dbReference type="InterPro" id="IPR010994">
    <property type="entry name" value="RuvA_2-like"/>
</dbReference>
<dbReference type="FunFam" id="1.10.150.20:FF:000005">
    <property type="entry name" value="UvrABC system protein C"/>
    <property type="match status" value="1"/>
</dbReference>
<evidence type="ECO:0000256" key="6">
    <source>
        <dbReference type="ARBA" id="ARBA00023236"/>
    </source>
</evidence>
<evidence type="ECO:0000259" key="10">
    <source>
        <dbReference type="PROSITE" id="PS50165"/>
    </source>
</evidence>
<comment type="subunit">
    <text evidence="7">Interacts with UvrB in an incision complex.</text>
</comment>